<dbReference type="Pfam" id="PF05119">
    <property type="entry name" value="Terminase_4"/>
    <property type="match status" value="1"/>
</dbReference>
<feature type="region of interest" description="Disordered" evidence="1">
    <location>
        <begin position="1"/>
        <end position="34"/>
    </location>
</feature>
<organism evidence="2 3">
    <name type="scientific">Rhizobium laguerreae</name>
    <dbReference type="NCBI Taxonomy" id="1076926"/>
    <lineage>
        <taxon>Bacteria</taxon>
        <taxon>Pseudomonadati</taxon>
        <taxon>Pseudomonadota</taxon>
        <taxon>Alphaproteobacteria</taxon>
        <taxon>Hyphomicrobiales</taxon>
        <taxon>Rhizobiaceae</taxon>
        <taxon>Rhizobium/Agrobacterium group</taxon>
        <taxon>Rhizobium</taxon>
    </lineage>
</organism>
<feature type="compositionally biased region" description="Basic and acidic residues" evidence="1">
    <location>
        <begin position="24"/>
        <end position="34"/>
    </location>
</feature>
<evidence type="ECO:0000313" key="3">
    <source>
        <dbReference type="Proteomes" id="UP000295021"/>
    </source>
</evidence>
<dbReference type="AlphaFoldDB" id="A0AAX2QLT8"/>
<gene>
    <name evidence="2" type="ORF">EV131_105410</name>
</gene>
<dbReference type="Proteomes" id="UP000295021">
    <property type="component" value="Unassembled WGS sequence"/>
</dbReference>
<comment type="caution">
    <text evidence="2">The sequence shown here is derived from an EMBL/GenBank/DDBJ whole genome shotgun (WGS) entry which is preliminary data.</text>
</comment>
<accession>A0AAX2QLT8</accession>
<protein>
    <submittedName>
        <fullName evidence="2">P27 family predicted phage terminase small subunit</fullName>
    </submittedName>
</protein>
<evidence type="ECO:0000256" key="1">
    <source>
        <dbReference type="SAM" id="MobiDB-lite"/>
    </source>
</evidence>
<dbReference type="InterPro" id="IPR006448">
    <property type="entry name" value="Phage_term_ssu_P27"/>
</dbReference>
<reference evidence="2 3" key="1">
    <citation type="submission" date="2019-03" db="EMBL/GenBank/DDBJ databases">
        <title>Genomic Encyclopedia of Type Strains, Phase IV (KMG-V): Genome sequencing to study the core and pangenomes of soil and plant-associated prokaryotes.</title>
        <authorList>
            <person name="Whitman W."/>
        </authorList>
    </citation>
    <scope>NUCLEOTIDE SEQUENCE [LARGE SCALE GENOMIC DNA]</scope>
    <source>
        <strain evidence="2 3">FB403</strain>
    </source>
</reference>
<name>A0AAX2QLT8_9HYPH</name>
<dbReference type="NCBIfam" id="TIGR01558">
    <property type="entry name" value="sm_term_P27"/>
    <property type="match status" value="1"/>
</dbReference>
<proteinExistence type="predicted"/>
<sequence length="194" mass="21101">MGRRGPKPEPAAVKKAKGNSGRRPIGEDPKVEDAKPEVLATASVVPPTWLKDGGRDVWNRLSPRLIAMKLLTQLDAETFGRYCRNFSRWLKMQERLDEKGEVYEIETASGIVRRYEPAFAIADRLERQLSAAEANFGLNPAERQRLYAARAAGAGAGAGDLFGDNGQRKGDDKPSAAQNAPAPARPTSAVGFLQ</sequence>
<feature type="region of interest" description="Disordered" evidence="1">
    <location>
        <begin position="157"/>
        <end position="194"/>
    </location>
</feature>
<dbReference type="EMBL" id="SMBI01000005">
    <property type="protein sequence ID" value="TCU25296.1"/>
    <property type="molecule type" value="Genomic_DNA"/>
</dbReference>
<evidence type="ECO:0000313" key="2">
    <source>
        <dbReference type="EMBL" id="TCU25296.1"/>
    </source>
</evidence>